<dbReference type="CDD" id="cd04301">
    <property type="entry name" value="NAT_SF"/>
    <property type="match status" value="1"/>
</dbReference>
<dbReference type="GO" id="GO:0016747">
    <property type="term" value="F:acyltransferase activity, transferring groups other than amino-acyl groups"/>
    <property type="evidence" value="ECO:0007669"/>
    <property type="project" value="InterPro"/>
</dbReference>
<protein>
    <submittedName>
        <fullName evidence="4">N-acetyltransferase</fullName>
        <ecNumber evidence="4">2.3.1.-</ecNumber>
    </submittedName>
</protein>
<dbReference type="OrthoDB" id="9803233at2"/>
<accession>A0A545SMG4</accession>
<dbReference type="PANTHER" id="PTHR43800">
    <property type="entry name" value="PEPTIDYL-LYSINE N-ACETYLTRANSFERASE YJAB"/>
    <property type="match status" value="1"/>
</dbReference>
<evidence type="ECO:0000256" key="2">
    <source>
        <dbReference type="ARBA" id="ARBA00023315"/>
    </source>
</evidence>
<dbReference type="Proteomes" id="UP000319732">
    <property type="component" value="Unassembled WGS sequence"/>
</dbReference>
<dbReference type="InterPro" id="IPR000182">
    <property type="entry name" value="GNAT_dom"/>
</dbReference>
<dbReference type="RefSeq" id="WP_142930165.1">
    <property type="nucleotide sequence ID" value="NZ_ML660118.1"/>
</dbReference>
<sequence>MIRSFKPTDMEAVIDIWLNASIKAHDFVAADFWRSKVAEMREVYIPASETYVYEENGEVKGFASLYEDTLAAIFVAPNAQGGGIGKSLMRKAKDARRKLQLNVYKENVNSVDFYLKCGFKPITEQVDAHTGHIEISMEFAREQAQAATPTD</sequence>
<dbReference type="SUPFAM" id="SSF55729">
    <property type="entry name" value="Acyl-CoA N-acyltransferases (Nat)"/>
    <property type="match status" value="1"/>
</dbReference>
<organism evidence="4 5">
    <name type="scientific">Exilibacterium tricleocarpae</name>
    <dbReference type="NCBI Taxonomy" id="2591008"/>
    <lineage>
        <taxon>Bacteria</taxon>
        <taxon>Pseudomonadati</taxon>
        <taxon>Pseudomonadota</taxon>
        <taxon>Gammaproteobacteria</taxon>
        <taxon>Cellvibrionales</taxon>
        <taxon>Cellvibrionaceae</taxon>
        <taxon>Exilibacterium</taxon>
    </lineage>
</organism>
<dbReference type="NCBIfam" id="NF007853">
    <property type="entry name" value="PRK10562.1"/>
    <property type="match status" value="1"/>
</dbReference>
<dbReference type="Gene3D" id="3.40.630.30">
    <property type="match status" value="1"/>
</dbReference>
<reference evidence="4 5" key="1">
    <citation type="submission" date="2019-06" db="EMBL/GenBank/DDBJ databases">
        <title>Whole genome sequence for Cellvibrionaceae sp. R142.</title>
        <authorList>
            <person name="Wang G."/>
        </authorList>
    </citation>
    <scope>NUCLEOTIDE SEQUENCE [LARGE SCALE GENOMIC DNA]</scope>
    <source>
        <strain evidence="4 5">R142</strain>
    </source>
</reference>
<evidence type="ECO:0000313" key="5">
    <source>
        <dbReference type="Proteomes" id="UP000319732"/>
    </source>
</evidence>
<evidence type="ECO:0000313" key="4">
    <source>
        <dbReference type="EMBL" id="TQV66169.1"/>
    </source>
</evidence>
<dbReference type="EMBL" id="VHSG01000043">
    <property type="protein sequence ID" value="TQV66169.1"/>
    <property type="molecule type" value="Genomic_DNA"/>
</dbReference>
<proteinExistence type="predicted"/>
<dbReference type="AlphaFoldDB" id="A0A545SMG4"/>
<keyword evidence="5" id="KW-1185">Reference proteome</keyword>
<feature type="domain" description="N-acetyltransferase" evidence="3">
    <location>
        <begin position="1"/>
        <end position="142"/>
    </location>
</feature>
<dbReference type="Pfam" id="PF13508">
    <property type="entry name" value="Acetyltransf_7"/>
    <property type="match status" value="1"/>
</dbReference>
<comment type="caution">
    <text evidence="4">The sequence shown here is derived from an EMBL/GenBank/DDBJ whole genome shotgun (WGS) entry which is preliminary data.</text>
</comment>
<name>A0A545SMG4_9GAMM</name>
<evidence type="ECO:0000256" key="1">
    <source>
        <dbReference type="ARBA" id="ARBA00022679"/>
    </source>
</evidence>
<dbReference type="PROSITE" id="PS51186">
    <property type="entry name" value="GNAT"/>
    <property type="match status" value="1"/>
</dbReference>
<gene>
    <name evidence="4" type="ORF">FKG94_27485</name>
</gene>
<dbReference type="InterPro" id="IPR016181">
    <property type="entry name" value="Acyl_CoA_acyltransferase"/>
</dbReference>
<keyword evidence="1 4" id="KW-0808">Transferase</keyword>
<keyword evidence="2 4" id="KW-0012">Acyltransferase</keyword>
<dbReference type="PANTHER" id="PTHR43800:SF1">
    <property type="entry name" value="PEPTIDYL-LYSINE N-ACETYLTRANSFERASE YJAB"/>
    <property type="match status" value="1"/>
</dbReference>
<dbReference type="EC" id="2.3.1.-" evidence="4"/>
<evidence type="ECO:0000259" key="3">
    <source>
        <dbReference type="PROSITE" id="PS51186"/>
    </source>
</evidence>